<evidence type="ECO:0008006" key="10">
    <source>
        <dbReference type="Google" id="ProtNLM"/>
    </source>
</evidence>
<dbReference type="SUPFAM" id="SSF55347">
    <property type="entry name" value="Glyceraldehyde-3-phosphate dehydrogenase-like, C-terminal domain"/>
    <property type="match status" value="1"/>
</dbReference>
<dbReference type="RefSeq" id="WP_053779277.1">
    <property type="nucleotide sequence ID" value="NZ_LITU01000023.1"/>
</dbReference>
<evidence type="ECO:0000313" key="9">
    <source>
        <dbReference type="Proteomes" id="UP000037688"/>
    </source>
</evidence>
<dbReference type="Gene3D" id="3.40.50.720">
    <property type="entry name" value="NAD(P)-binding Rossmann-like Domain"/>
    <property type="match status" value="1"/>
</dbReference>
<sequence>MSRRRVRLAIVGGNRGASFLNALHSLADRIDLTATCDLNELVLEQWKGIFPGIRTYSDYSEMLQDASIDAVFVISPMHMHARHSIDALNAGKHVLSEVIAVQSLEEAWELVETVERTGLKYMMSENYCFSRSNLTVNHMAQQGLFGEITHVEGGYIHDLRHLIHHPNGSLTWRGQLHQNYNGVNYPTHSIGPAAQWIALNKPGGDRLKSISAQVSEPRALQNYFSEQFGKDHPAAREGYWSQGDSAVAALKTEKGVLITLRIDWVSVRPHNKTHYMLQGTKGAYLSARHPYEEDLVWLQNRSPVNGEDGSEVWEKMSCYQPEYDHPKWKQWGHLAAGTKHGGGDFLVLEEFISAIQEDRSPLVDVYDAVTWSSVFFLSMESVKLGGNTVTFPDFRVKAGSKG</sequence>
<gene>
    <name evidence="8" type="ORF">AMS66_02435</name>
</gene>
<dbReference type="InterPro" id="IPR050463">
    <property type="entry name" value="Gfo/Idh/MocA_oxidrdct_glycsds"/>
</dbReference>
<dbReference type="GO" id="GO:0000166">
    <property type="term" value="F:nucleotide binding"/>
    <property type="evidence" value="ECO:0007669"/>
    <property type="project" value="InterPro"/>
</dbReference>
<dbReference type="Pfam" id="PF01408">
    <property type="entry name" value="GFO_IDH_MocA"/>
    <property type="match status" value="1"/>
</dbReference>
<keyword evidence="4" id="KW-0520">NAD</keyword>
<evidence type="ECO:0000256" key="2">
    <source>
        <dbReference type="ARBA" id="ARBA00009329"/>
    </source>
</evidence>
<feature type="domain" description="Glycosyl hydrolase 109 C-terminal" evidence="7">
    <location>
        <begin position="135"/>
        <end position="301"/>
    </location>
</feature>
<comment type="cofactor">
    <cofactor evidence="1">
        <name>NAD(+)</name>
        <dbReference type="ChEBI" id="CHEBI:57540"/>
    </cofactor>
</comment>
<evidence type="ECO:0000256" key="3">
    <source>
        <dbReference type="ARBA" id="ARBA00022801"/>
    </source>
</evidence>
<reference evidence="8 9" key="1">
    <citation type="submission" date="2015-08" db="EMBL/GenBank/DDBJ databases">
        <title>Draft genome sequence of cellulolytic and xylanolytic Paenibacillus sp. A59, isolated from a decaying forest soil from Patagonia, Argentina.</title>
        <authorList>
            <person name="Ghio S."/>
            <person name="Caceres A.M."/>
            <person name="Talia P."/>
            <person name="Grasso D."/>
            <person name="Campos E."/>
        </authorList>
    </citation>
    <scope>NUCLEOTIDE SEQUENCE [LARGE SCALE GENOMIC DNA]</scope>
    <source>
        <strain evidence="8 9">A59</strain>
    </source>
</reference>
<accession>A0A0N1IWW9</accession>
<comment type="similarity">
    <text evidence="2">Belongs to the Gfo/Idh/MocA family. Glycosyl hydrolase 109 subfamily.</text>
</comment>
<proteinExistence type="inferred from homology"/>
<comment type="caution">
    <text evidence="8">The sequence shown here is derived from an EMBL/GenBank/DDBJ whole genome shotgun (WGS) entry which is preliminary data.</text>
</comment>
<dbReference type="InterPro" id="IPR036291">
    <property type="entry name" value="NAD(P)-bd_dom_sf"/>
</dbReference>
<evidence type="ECO:0000313" key="8">
    <source>
        <dbReference type="EMBL" id="KOY18065.1"/>
    </source>
</evidence>
<evidence type="ECO:0000256" key="5">
    <source>
        <dbReference type="ARBA" id="ARBA00023295"/>
    </source>
</evidence>
<dbReference type="PATRIC" id="fig|1705561.3.peg.6794"/>
<dbReference type="GO" id="GO:0016798">
    <property type="term" value="F:hydrolase activity, acting on glycosyl bonds"/>
    <property type="evidence" value="ECO:0007669"/>
    <property type="project" value="UniProtKB-KW"/>
</dbReference>
<dbReference type="InterPro" id="IPR049303">
    <property type="entry name" value="Glyco_hydro_109_C"/>
</dbReference>
<feature type="domain" description="Gfo/Idh/MocA-like oxidoreductase N-terminal" evidence="6">
    <location>
        <begin position="7"/>
        <end position="123"/>
    </location>
</feature>
<evidence type="ECO:0000256" key="1">
    <source>
        <dbReference type="ARBA" id="ARBA00001911"/>
    </source>
</evidence>
<dbReference type="InterPro" id="IPR000683">
    <property type="entry name" value="Gfo/Idh/MocA-like_OxRdtase_N"/>
</dbReference>
<dbReference type="OrthoDB" id="9771072at2"/>
<evidence type="ECO:0000259" key="7">
    <source>
        <dbReference type="Pfam" id="PF21252"/>
    </source>
</evidence>
<dbReference type="PANTHER" id="PTHR43818:SF1">
    <property type="entry name" value="GLYCOSYL HYDROLASE FAMILY 109 PROTEIN"/>
    <property type="match status" value="1"/>
</dbReference>
<dbReference type="AlphaFoldDB" id="A0A0N1IWW9"/>
<dbReference type="EMBL" id="LITU01000023">
    <property type="protein sequence ID" value="KOY18065.1"/>
    <property type="molecule type" value="Genomic_DNA"/>
</dbReference>
<dbReference type="Gene3D" id="3.30.360.10">
    <property type="entry name" value="Dihydrodipicolinate Reductase, domain 2"/>
    <property type="match status" value="1"/>
</dbReference>
<keyword evidence="3" id="KW-0378">Hydrolase</keyword>
<evidence type="ECO:0000259" key="6">
    <source>
        <dbReference type="Pfam" id="PF01408"/>
    </source>
</evidence>
<protein>
    <recommendedName>
        <fullName evidence="10">Gfo/Idh/MocA family oxidoreductase</fullName>
    </recommendedName>
</protein>
<organism evidence="8 9">
    <name type="scientific">Paenibacillus xylanivorans</name>
    <dbReference type="NCBI Taxonomy" id="1705561"/>
    <lineage>
        <taxon>Bacteria</taxon>
        <taxon>Bacillati</taxon>
        <taxon>Bacillota</taxon>
        <taxon>Bacilli</taxon>
        <taxon>Bacillales</taxon>
        <taxon>Paenibacillaceae</taxon>
        <taxon>Paenibacillus</taxon>
    </lineage>
</organism>
<dbReference type="Pfam" id="PF21252">
    <property type="entry name" value="Glyco_hydro_109_C"/>
    <property type="match status" value="1"/>
</dbReference>
<evidence type="ECO:0000256" key="4">
    <source>
        <dbReference type="ARBA" id="ARBA00023027"/>
    </source>
</evidence>
<dbReference type="Proteomes" id="UP000037688">
    <property type="component" value="Unassembled WGS sequence"/>
</dbReference>
<name>A0A0N1IWW9_9BACL</name>
<dbReference type="SUPFAM" id="SSF51735">
    <property type="entry name" value="NAD(P)-binding Rossmann-fold domains"/>
    <property type="match status" value="1"/>
</dbReference>
<dbReference type="PANTHER" id="PTHR43818">
    <property type="entry name" value="BCDNA.GH03377"/>
    <property type="match status" value="1"/>
</dbReference>
<keyword evidence="9" id="KW-1185">Reference proteome</keyword>
<keyword evidence="5" id="KW-0326">Glycosidase</keyword>